<reference evidence="1 2" key="1">
    <citation type="journal article" date="2022" name="Hortic Res">
        <title>A haplotype resolved chromosomal level avocado genome allows analysis of novel avocado genes.</title>
        <authorList>
            <person name="Nath O."/>
            <person name="Fletcher S.J."/>
            <person name="Hayward A."/>
            <person name="Shaw L.M."/>
            <person name="Masouleh A.K."/>
            <person name="Furtado A."/>
            <person name="Henry R.J."/>
            <person name="Mitter N."/>
        </authorList>
    </citation>
    <scope>NUCLEOTIDE SEQUENCE [LARGE SCALE GENOMIC DNA]</scope>
    <source>
        <strain evidence="2">cv. Hass</strain>
    </source>
</reference>
<proteinExistence type="predicted"/>
<evidence type="ECO:0000313" key="1">
    <source>
        <dbReference type="EMBL" id="KAJ8627926.1"/>
    </source>
</evidence>
<gene>
    <name evidence="1" type="ORF">MRB53_021233</name>
</gene>
<name>A0ACC2L305_PERAE</name>
<dbReference type="EMBL" id="CM056814">
    <property type="protein sequence ID" value="KAJ8627926.1"/>
    <property type="molecule type" value="Genomic_DNA"/>
</dbReference>
<evidence type="ECO:0000313" key="2">
    <source>
        <dbReference type="Proteomes" id="UP001234297"/>
    </source>
</evidence>
<organism evidence="1 2">
    <name type="scientific">Persea americana</name>
    <name type="common">Avocado</name>
    <dbReference type="NCBI Taxonomy" id="3435"/>
    <lineage>
        <taxon>Eukaryota</taxon>
        <taxon>Viridiplantae</taxon>
        <taxon>Streptophyta</taxon>
        <taxon>Embryophyta</taxon>
        <taxon>Tracheophyta</taxon>
        <taxon>Spermatophyta</taxon>
        <taxon>Magnoliopsida</taxon>
        <taxon>Magnoliidae</taxon>
        <taxon>Laurales</taxon>
        <taxon>Lauraceae</taxon>
        <taxon>Persea</taxon>
    </lineage>
</organism>
<dbReference type="Proteomes" id="UP001234297">
    <property type="component" value="Chromosome 6"/>
</dbReference>
<accession>A0ACC2L305</accession>
<keyword evidence="2" id="KW-1185">Reference proteome</keyword>
<comment type="caution">
    <text evidence="1">The sequence shown here is derived from an EMBL/GenBank/DDBJ whole genome shotgun (WGS) entry which is preliminary data.</text>
</comment>
<sequence>MDCELIEGNLEGMSERVWETVGIRFSLHMKSGPRLSSLVQVETAACRQPSLDYFAVQIWVSSSVDWIAARSSAPLAFSSATPAGHNWQTSILSDLQIFSGKPENDLPLCFETGSGFSGFVWRNSITYLRLDGYVEPERRFEIVKAFNSDPTIDVLLLTTHDGGLGLNLTSADTGFLGA</sequence>
<protein>
    <submittedName>
        <fullName evidence="1">Uncharacterized protein</fullName>
    </submittedName>
</protein>